<dbReference type="Proteomes" id="UP001162483">
    <property type="component" value="Unassembled WGS sequence"/>
</dbReference>
<organism evidence="1 2">
    <name type="scientific">Staurois parvus</name>
    <dbReference type="NCBI Taxonomy" id="386267"/>
    <lineage>
        <taxon>Eukaryota</taxon>
        <taxon>Metazoa</taxon>
        <taxon>Chordata</taxon>
        <taxon>Craniata</taxon>
        <taxon>Vertebrata</taxon>
        <taxon>Euteleostomi</taxon>
        <taxon>Amphibia</taxon>
        <taxon>Batrachia</taxon>
        <taxon>Anura</taxon>
        <taxon>Neobatrachia</taxon>
        <taxon>Ranoidea</taxon>
        <taxon>Ranidae</taxon>
        <taxon>Staurois</taxon>
    </lineage>
</organism>
<accession>A0ABN9B1E6</accession>
<protein>
    <submittedName>
        <fullName evidence="1">Uncharacterized protein</fullName>
    </submittedName>
</protein>
<comment type="caution">
    <text evidence="1">The sequence shown here is derived from an EMBL/GenBank/DDBJ whole genome shotgun (WGS) entry which is preliminary data.</text>
</comment>
<feature type="non-terminal residue" evidence="1">
    <location>
        <position position="109"/>
    </location>
</feature>
<name>A0ABN9B1E6_9NEOB</name>
<sequence length="109" mass="11660">MLGSRGHSTGGVRRALCWDQEGTVQGEGSQQGTMLVPGGHYTGIRRAQHRGESGGHYAGIRRAQYRGSQEGTMLGPGRALYWDQEGTAQGGVRRALCWDQEGTVQGESG</sequence>
<dbReference type="EMBL" id="CATNWA010001462">
    <property type="protein sequence ID" value="CAI9540295.1"/>
    <property type="molecule type" value="Genomic_DNA"/>
</dbReference>
<evidence type="ECO:0000313" key="2">
    <source>
        <dbReference type="Proteomes" id="UP001162483"/>
    </source>
</evidence>
<keyword evidence="2" id="KW-1185">Reference proteome</keyword>
<gene>
    <name evidence="1" type="ORF">SPARVUS_LOCUS1723743</name>
</gene>
<reference evidence="1" key="1">
    <citation type="submission" date="2023-05" db="EMBL/GenBank/DDBJ databases">
        <authorList>
            <person name="Stuckert A."/>
        </authorList>
    </citation>
    <scope>NUCLEOTIDE SEQUENCE</scope>
</reference>
<evidence type="ECO:0000313" key="1">
    <source>
        <dbReference type="EMBL" id="CAI9540295.1"/>
    </source>
</evidence>
<proteinExistence type="predicted"/>